<feature type="transmembrane region" description="Helical" evidence="2">
    <location>
        <begin position="203"/>
        <end position="226"/>
    </location>
</feature>
<proteinExistence type="predicted"/>
<organism evidence="4 5">
    <name type="scientific">candidate division WWE3 bacterium GW2011_GWB1_41_6</name>
    <dbReference type="NCBI Taxonomy" id="1619112"/>
    <lineage>
        <taxon>Bacteria</taxon>
        <taxon>Katanobacteria</taxon>
    </lineage>
</organism>
<reference evidence="4 5" key="1">
    <citation type="journal article" date="2015" name="Nature">
        <title>rRNA introns, odd ribosomes, and small enigmatic genomes across a large radiation of phyla.</title>
        <authorList>
            <person name="Brown C.T."/>
            <person name="Hug L.A."/>
            <person name="Thomas B.C."/>
            <person name="Sharon I."/>
            <person name="Castelle C.J."/>
            <person name="Singh A."/>
            <person name="Wilkins M.J."/>
            <person name="Williams K.H."/>
            <person name="Banfield J.F."/>
        </authorList>
    </citation>
    <scope>NUCLEOTIDE SEQUENCE [LARGE SCALE GENOMIC DNA]</scope>
</reference>
<evidence type="ECO:0000256" key="1">
    <source>
        <dbReference type="ARBA" id="ARBA00022723"/>
    </source>
</evidence>
<sequence>MKNVSQGKFKRTYYIKGMHCSSCETLVEKEVASHKGVCDVRAKVGSGKVEILAEDSKSVPGLDHLNKTFKDAGYTFSANPITQKTLNTKDFAKITVFTILFIISFLYIQRSGLFLRMSVNETSSYATFFVFGLAAGFSSCAALVGGLLLSLSKQWNEIYGGNSKKSFTPFILFNLGRILSFLVFGGLLGVVGSFFRFSQVSTAALAIFISLIMFTLGLQMIGVGWAQKIRLRMPKSLTNYVADETKFKGKYMPFTVGALTFFLPCGFTLMAQTSALASGSFVTSSIMLLAFVLGTLPVLALISFSSVKLLNNSKASARFSLFSGVLVAFFALYTLNSQLNLLGFKSLSDIKIRPLSLARSVDKKVLGSKQIAANDIQYLQMEAAGFEYYPKKATLKAGVPVVWEFYNSGVYGCGQSVSARGLYPGIVTLKPGMNTFKFTPKAGTYKITCSMGMVDPAIITVL</sequence>
<dbReference type="InterPro" id="IPR039447">
    <property type="entry name" value="UreH-like_TM_dom"/>
</dbReference>
<accession>A0A0G0WXT3</accession>
<keyword evidence="2" id="KW-0812">Transmembrane</keyword>
<dbReference type="SUPFAM" id="SSF55008">
    <property type="entry name" value="HMA, heavy metal-associated domain"/>
    <property type="match status" value="1"/>
</dbReference>
<feature type="transmembrane region" description="Helical" evidence="2">
    <location>
        <begin position="281"/>
        <end position="304"/>
    </location>
</feature>
<keyword evidence="2" id="KW-0472">Membrane</keyword>
<feature type="transmembrane region" description="Helical" evidence="2">
    <location>
        <begin position="128"/>
        <end position="149"/>
    </location>
</feature>
<dbReference type="PANTHER" id="PTHR42208:SF1">
    <property type="entry name" value="HEAVY METAL TRANSPORTER"/>
    <property type="match status" value="1"/>
</dbReference>
<dbReference type="AlphaFoldDB" id="A0A0G0WXT3"/>
<keyword evidence="2" id="KW-1133">Transmembrane helix</keyword>
<keyword evidence="1" id="KW-0479">Metal-binding</keyword>
<dbReference type="InterPro" id="IPR017969">
    <property type="entry name" value="Heavy-metal-associated_CS"/>
</dbReference>
<dbReference type="EMBL" id="LCBS01000001">
    <property type="protein sequence ID" value="KKS17565.1"/>
    <property type="molecule type" value="Genomic_DNA"/>
</dbReference>
<dbReference type="GO" id="GO:0046872">
    <property type="term" value="F:metal ion binding"/>
    <property type="evidence" value="ECO:0007669"/>
    <property type="project" value="UniProtKB-KW"/>
</dbReference>
<evidence type="ECO:0000313" key="5">
    <source>
        <dbReference type="Proteomes" id="UP000034163"/>
    </source>
</evidence>
<dbReference type="PANTHER" id="PTHR42208">
    <property type="entry name" value="HEAVY METAL TRANSPORTER-RELATED"/>
    <property type="match status" value="1"/>
</dbReference>
<dbReference type="PROSITE" id="PS01047">
    <property type="entry name" value="HMA_1"/>
    <property type="match status" value="1"/>
</dbReference>
<gene>
    <name evidence="4" type="ORF">UU72_C0001G0049</name>
</gene>
<dbReference type="InterPro" id="IPR008972">
    <property type="entry name" value="Cupredoxin"/>
</dbReference>
<feature type="transmembrane region" description="Helical" evidence="2">
    <location>
        <begin position="170"/>
        <end position="197"/>
    </location>
</feature>
<dbReference type="Pfam" id="PF13386">
    <property type="entry name" value="DsbD_2"/>
    <property type="match status" value="1"/>
</dbReference>
<dbReference type="Pfam" id="PF00403">
    <property type="entry name" value="HMA"/>
    <property type="match status" value="1"/>
</dbReference>
<evidence type="ECO:0000313" key="4">
    <source>
        <dbReference type="EMBL" id="KKS17565.1"/>
    </source>
</evidence>
<dbReference type="InterPro" id="IPR036163">
    <property type="entry name" value="HMA_dom_sf"/>
</dbReference>
<dbReference type="Gene3D" id="3.30.70.100">
    <property type="match status" value="1"/>
</dbReference>
<feature type="transmembrane region" description="Helical" evidence="2">
    <location>
        <begin position="254"/>
        <end position="275"/>
    </location>
</feature>
<dbReference type="Proteomes" id="UP000034163">
    <property type="component" value="Unassembled WGS sequence"/>
</dbReference>
<feature type="transmembrane region" description="Helical" evidence="2">
    <location>
        <begin position="91"/>
        <end position="108"/>
    </location>
</feature>
<dbReference type="InterPro" id="IPR006121">
    <property type="entry name" value="HMA_dom"/>
</dbReference>
<dbReference type="SUPFAM" id="SSF49503">
    <property type="entry name" value="Cupredoxins"/>
    <property type="match status" value="1"/>
</dbReference>
<name>A0A0G0WXT3_UNCKA</name>
<evidence type="ECO:0000256" key="2">
    <source>
        <dbReference type="SAM" id="Phobius"/>
    </source>
</evidence>
<dbReference type="Gene3D" id="2.60.40.420">
    <property type="entry name" value="Cupredoxins - blue copper proteins"/>
    <property type="match status" value="1"/>
</dbReference>
<dbReference type="CDD" id="cd00371">
    <property type="entry name" value="HMA"/>
    <property type="match status" value="1"/>
</dbReference>
<protein>
    <recommendedName>
        <fullName evidence="3">HMA domain-containing protein</fullName>
    </recommendedName>
</protein>
<evidence type="ECO:0000259" key="3">
    <source>
        <dbReference type="PROSITE" id="PS50846"/>
    </source>
</evidence>
<feature type="domain" description="HMA" evidence="3">
    <location>
        <begin position="9"/>
        <end position="77"/>
    </location>
</feature>
<dbReference type="PROSITE" id="PS50846">
    <property type="entry name" value="HMA_2"/>
    <property type="match status" value="1"/>
</dbReference>
<comment type="caution">
    <text evidence="4">The sequence shown here is derived from an EMBL/GenBank/DDBJ whole genome shotgun (WGS) entry which is preliminary data.</text>
</comment>
<feature type="transmembrane region" description="Helical" evidence="2">
    <location>
        <begin position="316"/>
        <end position="335"/>
    </location>
</feature>